<evidence type="ECO:0000313" key="2">
    <source>
        <dbReference type="EMBL" id="KAL0388043.1"/>
    </source>
</evidence>
<dbReference type="SUPFAM" id="SSF56672">
    <property type="entry name" value="DNA/RNA polymerases"/>
    <property type="match status" value="1"/>
</dbReference>
<gene>
    <name evidence="2" type="ORF">Sradi_2686100</name>
</gene>
<protein>
    <submittedName>
        <fullName evidence="2">Retrovirus-related Pol polyprotein from transposon RE1</fullName>
    </submittedName>
</protein>
<accession>A0AAW2S6S4</accession>
<dbReference type="EMBL" id="JACGWJ010000011">
    <property type="protein sequence ID" value="KAL0388043.1"/>
    <property type="molecule type" value="Genomic_DNA"/>
</dbReference>
<evidence type="ECO:0000259" key="1">
    <source>
        <dbReference type="Pfam" id="PF07727"/>
    </source>
</evidence>
<feature type="domain" description="Reverse transcriptase Ty1/copia-type" evidence="1">
    <location>
        <begin position="11"/>
        <end position="240"/>
    </location>
</feature>
<proteinExistence type="predicted"/>
<reference evidence="2" key="1">
    <citation type="submission" date="2020-06" db="EMBL/GenBank/DDBJ databases">
        <authorList>
            <person name="Li T."/>
            <person name="Hu X."/>
            <person name="Zhang T."/>
            <person name="Song X."/>
            <person name="Zhang H."/>
            <person name="Dai N."/>
            <person name="Sheng W."/>
            <person name="Hou X."/>
            <person name="Wei L."/>
        </authorList>
    </citation>
    <scope>NUCLEOTIDE SEQUENCE</scope>
    <source>
        <strain evidence="2">G02</strain>
        <tissue evidence="2">Leaf</tissue>
    </source>
</reference>
<dbReference type="Pfam" id="PF07727">
    <property type="entry name" value="RVT_2"/>
    <property type="match status" value="1"/>
</dbReference>
<sequence length="240" mass="27176">MKAKMQALEENETWDITPLPENEKAIGCRLVYKLKLKPNGIVDRYKAILVAKGYNKIEGVDFLESLSPVAKVVTVRSLLVVASARLHIHQLDVNNAFLHSNIDEEICMDTPKGNPMPPGHVCKLQKSLYGLKQASRQLNHEFTSKMESFGFKESKNDYYLFTKLTSARFVAFLVYVHDILIVGLSELQIAEVNKYLDSIFTIKDLCIAKYFLSLEITRALEGLALTQCKYNKDILVDMGL</sequence>
<dbReference type="InterPro" id="IPR043502">
    <property type="entry name" value="DNA/RNA_pol_sf"/>
</dbReference>
<organism evidence="2">
    <name type="scientific">Sesamum radiatum</name>
    <name type="common">Black benniseed</name>
    <dbReference type="NCBI Taxonomy" id="300843"/>
    <lineage>
        <taxon>Eukaryota</taxon>
        <taxon>Viridiplantae</taxon>
        <taxon>Streptophyta</taxon>
        <taxon>Embryophyta</taxon>
        <taxon>Tracheophyta</taxon>
        <taxon>Spermatophyta</taxon>
        <taxon>Magnoliopsida</taxon>
        <taxon>eudicotyledons</taxon>
        <taxon>Gunneridae</taxon>
        <taxon>Pentapetalae</taxon>
        <taxon>asterids</taxon>
        <taxon>lamiids</taxon>
        <taxon>Lamiales</taxon>
        <taxon>Pedaliaceae</taxon>
        <taxon>Sesamum</taxon>
    </lineage>
</organism>
<name>A0AAW2S6S4_SESRA</name>
<comment type="caution">
    <text evidence="2">The sequence shown here is derived from an EMBL/GenBank/DDBJ whole genome shotgun (WGS) entry which is preliminary data.</text>
</comment>
<dbReference type="AlphaFoldDB" id="A0AAW2S6S4"/>
<reference evidence="2" key="2">
    <citation type="journal article" date="2024" name="Plant">
        <title>Genomic evolution and insights into agronomic trait innovations of Sesamum species.</title>
        <authorList>
            <person name="Miao H."/>
            <person name="Wang L."/>
            <person name="Qu L."/>
            <person name="Liu H."/>
            <person name="Sun Y."/>
            <person name="Le M."/>
            <person name="Wang Q."/>
            <person name="Wei S."/>
            <person name="Zheng Y."/>
            <person name="Lin W."/>
            <person name="Duan Y."/>
            <person name="Cao H."/>
            <person name="Xiong S."/>
            <person name="Wang X."/>
            <person name="Wei L."/>
            <person name="Li C."/>
            <person name="Ma Q."/>
            <person name="Ju M."/>
            <person name="Zhao R."/>
            <person name="Li G."/>
            <person name="Mu C."/>
            <person name="Tian Q."/>
            <person name="Mei H."/>
            <person name="Zhang T."/>
            <person name="Gao T."/>
            <person name="Zhang H."/>
        </authorList>
    </citation>
    <scope>NUCLEOTIDE SEQUENCE</scope>
    <source>
        <strain evidence="2">G02</strain>
    </source>
</reference>
<dbReference type="InterPro" id="IPR013103">
    <property type="entry name" value="RVT_2"/>
</dbReference>